<dbReference type="GO" id="GO:0015297">
    <property type="term" value="F:antiporter activity"/>
    <property type="evidence" value="ECO:0007669"/>
    <property type="project" value="UniProtKB-KW"/>
</dbReference>
<evidence type="ECO:0000256" key="12">
    <source>
        <dbReference type="ARBA" id="ARBA00031636"/>
    </source>
</evidence>
<comment type="caution">
    <text evidence="14">The sequence shown here is derived from an EMBL/GenBank/DDBJ whole genome shotgun (WGS) entry which is preliminary data.</text>
</comment>
<evidence type="ECO:0000256" key="11">
    <source>
        <dbReference type="ARBA" id="ARBA00023136"/>
    </source>
</evidence>
<dbReference type="RefSeq" id="WP_069702792.1">
    <property type="nucleotide sequence ID" value="NZ_MJAT01000036.1"/>
</dbReference>
<comment type="subcellular location">
    <subcellularLocation>
        <location evidence="2">Cell membrane</location>
        <topology evidence="2">Multi-pass membrane protein</topology>
    </subcellularLocation>
</comment>
<evidence type="ECO:0000313" key="15">
    <source>
        <dbReference type="Proteomes" id="UP000095255"/>
    </source>
</evidence>
<keyword evidence="7" id="KW-1003">Cell membrane</keyword>
<dbReference type="InterPro" id="IPR050222">
    <property type="entry name" value="MATE_MdtK"/>
</dbReference>
<evidence type="ECO:0000313" key="14">
    <source>
        <dbReference type="EMBL" id="OEH84693.1"/>
    </source>
</evidence>
<feature type="transmembrane region" description="Helical" evidence="13">
    <location>
        <begin position="280"/>
        <end position="306"/>
    </location>
</feature>
<feature type="transmembrane region" description="Helical" evidence="13">
    <location>
        <begin position="242"/>
        <end position="268"/>
    </location>
</feature>
<gene>
    <name evidence="14" type="ORF">BHU72_07595</name>
</gene>
<comment type="similarity">
    <text evidence="3">Belongs to the multi antimicrobial extrusion (MATE) (TC 2.A.66.1) family.</text>
</comment>
<dbReference type="InterPro" id="IPR048279">
    <property type="entry name" value="MdtK-like"/>
</dbReference>
<name>A0A1E5L3U5_9FIRM</name>
<evidence type="ECO:0000256" key="4">
    <source>
        <dbReference type="ARBA" id="ARBA00020268"/>
    </source>
</evidence>
<keyword evidence="9 13" id="KW-1133">Transmembrane helix</keyword>
<proteinExistence type="inferred from homology"/>
<feature type="transmembrane region" description="Helical" evidence="13">
    <location>
        <begin position="162"/>
        <end position="182"/>
    </location>
</feature>
<evidence type="ECO:0000256" key="3">
    <source>
        <dbReference type="ARBA" id="ARBA00010199"/>
    </source>
</evidence>
<dbReference type="NCBIfam" id="TIGR00797">
    <property type="entry name" value="matE"/>
    <property type="match status" value="1"/>
</dbReference>
<evidence type="ECO:0000256" key="13">
    <source>
        <dbReference type="SAM" id="Phobius"/>
    </source>
</evidence>
<accession>A0A1E5L3U5</accession>
<dbReference type="AlphaFoldDB" id="A0A1E5L3U5"/>
<evidence type="ECO:0000256" key="2">
    <source>
        <dbReference type="ARBA" id="ARBA00004651"/>
    </source>
</evidence>
<dbReference type="GO" id="GO:0042910">
    <property type="term" value="F:xenobiotic transmembrane transporter activity"/>
    <property type="evidence" value="ECO:0007669"/>
    <property type="project" value="InterPro"/>
</dbReference>
<keyword evidence="15" id="KW-1185">Reference proteome</keyword>
<comment type="function">
    <text evidence="1">Multidrug efflux pump.</text>
</comment>
<feature type="transmembrane region" description="Helical" evidence="13">
    <location>
        <begin position="352"/>
        <end position="371"/>
    </location>
</feature>
<feature type="transmembrane region" description="Helical" evidence="13">
    <location>
        <begin position="130"/>
        <end position="150"/>
    </location>
</feature>
<evidence type="ECO:0000256" key="7">
    <source>
        <dbReference type="ARBA" id="ARBA00022475"/>
    </source>
</evidence>
<feature type="transmembrane region" description="Helical" evidence="13">
    <location>
        <begin position="392"/>
        <end position="413"/>
    </location>
</feature>
<dbReference type="PANTHER" id="PTHR43298">
    <property type="entry name" value="MULTIDRUG RESISTANCE PROTEIN NORM-RELATED"/>
    <property type="match status" value="1"/>
</dbReference>
<organism evidence="14 15">
    <name type="scientific">Desulfuribacillus stibiiarsenatis</name>
    <dbReference type="NCBI Taxonomy" id="1390249"/>
    <lineage>
        <taxon>Bacteria</taxon>
        <taxon>Bacillati</taxon>
        <taxon>Bacillota</taxon>
        <taxon>Desulfuribacillia</taxon>
        <taxon>Desulfuribacillales</taxon>
        <taxon>Desulfuribacillaceae</taxon>
        <taxon>Desulfuribacillus</taxon>
    </lineage>
</organism>
<feature type="transmembrane region" description="Helical" evidence="13">
    <location>
        <begin position="95"/>
        <end position="118"/>
    </location>
</feature>
<protein>
    <recommendedName>
        <fullName evidence="4">Probable multidrug resistance protein NorM</fullName>
    </recommendedName>
    <alternativeName>
        <fullName evidence="12">Multidrug-efflux transporter</fullName>
    </alternativeName>
</protein>
<dbReference type="STRING" id="1390249.BHU72_07595"/>
<dbReference type="Pfam" id="PF01554">
    <property type="entry name" value="MatE"/>
    <property type="match status" value="2"/>
</dbReference>
<keyword evidence="5" id="KW-0813">Transport</keyword>
<evidence type="ECO:0000256" key="6">
    <source>
        <dbReference type="ARBA" id="ARBA00022449"/>
    </source>
</evidence>
<keyword evidence="8 13" id="KW-0812">Transmembrane</keyword>
<feature type="transmembrane region" description="Helical" evidence="13">
    <location>
        <begin position="12"/>
        <end position="34"/>
    </location>
</feature>
<dbReference type="PANTHER" id="PTHR43298:SF2">
    <property type="entry name" value="FMN_FAD EXPORTER YEEO-RELATED"/>
    <property type="match status" value="1"/>
</dbReference>
<feature type="transmembrane region" description="Helical" evidence="13">
    <location>
        <begin position="202"/>
        <end position="221"/>
    </location>
</feature>
<dbReference type="GO" id="GO:0005886">
    <property type="term" value="C:plasma membrane"/>
    <property type="evidence" value="ECO:0007669"/>
    <property type="project" value="UniProtKB-SubCell"/>
</dbReference>
<reference evidence="14 15" key="1">
    <citation type="submission" date="2016-09" db="EMBL/GenBank/DDBJ databases">
        <title>Desulfuribacillus arsenicus sp. nov., an obligately anaerobic, dissimilatory arsenic- and antimonate-reducing bacterium isolated from anoxic sediments.</title>
        <authorList>
            <person name="Abin C.A."/>
            <person name="Hollibaugh J.T."/>
        </authorList>
    </citation>
    <scope>NUCLEOTIDE SEQUENCE [LARGE SCALE GENOMIC DNA]</scope>
    <source>
        <strain evidence="14 15">MLFW-2</strain>
    </source>
</reference>
<feature type="transmembrane region" description="Helical" evidence="13">
    <location>
        <begin position="318"/>
        <end position="340"/>
    </location>
</feature>
<evidence type="ECO:0000256" key="10">
    <source>
        <dbReference type="ARBA" id="ARBA00023065"/>
    </source>
</evidence>
<evidence type="ECO:0000256" key="8">
    <source>
        <dbReference type="ARBA" id="ARBA00022692"/>
    </source>
</evidence>
<keyword evidence="6" id="KW-0050">Antiport</keyword>
<dbReference type="GO" id="GO:0006811">
    <property type="term" value="P:monoatomic ion transport"/>
    <property type="evidence" value="ECO:0007669"/>
    <property type="project" value="UniProtKB-KW"/>
</dbReference>
<dbReference type="InterPro" id="IPR002528">
    <property type="entry name" value="MATE_fam"/>
</dbReference>
<feature type="transmembrane region" description="Helical" evidence="13">
    <location>
        <begin position="419"/>
        <end position="437"/>
    </location>
</feature>
<dbReference type="OrthoDB" id="9780160at2"/>
<dbReference type="PIRSF" id="PIRSF006603">
    <property type="entry name" value="DinF"/>
    <property type="match status" value="1"/>
</dbReference>
<keyword evidence="11 13" id="KW-0472">Membrane</keyword>
<keyword evidence="10" id="KW-0406">Ion transport</keyword>
<feature type="transmembrane region" description="Helical" evidence="13">
    <location>
        <begin position="54"/>
        <end position="75"/>
    </location>
</feature>
<dbReference type="CDD" id="cd13131">
    <property type="entry name" value="MATE_NorM_like"/>
    <property type="match status" value="1"/>
</dbReference>
<evidence type="ECO:0000256" key="5">
    <source>
        <dbReference type="ARBA" id="ARBA00022448"/>
    </source>
</evidence>
<evidence type="ECO:0000256" key="1">
    <source>
        <dbReference type="ARBA" id="ARBA00003408"/>
    </source>
</evidence>
<dbReference type="Proteomes" id="UP000095255">
    <property type="component" value="Unassembled WGS sequence"/>
</dbReference>
<sequence length="454" mass="49627">MYHAETWRQKIVLYISVMWPIMVTQLSLLAMNFIDTIMSGRVSTQDLAGVAIGSSLWMPVFTFTIGILLAVTPIVAQLTGSGEVNKISPAVNQAIYLSMVLGIVVILIGVVALDPILIFMDLETEVQRIAFHYLIGLSIGIIPLFVSNVLRNFFDGQGFTRITMLITVLAVPFNILFNYALIFGHFGMPALGGIGAGYATGVTYWVILLFSILVAVGLPKVRHYRIFATWDKPSWKAWKEQLAIGFPIGLSIFFEATIFSVVTLLIGMMYSTATIAANQIALSFVSLIFMIPLSISMALTIVVGYSIGGKKLHSAKQYSLIGVIGALGIAIFNAAILILFREPIASLYTNDPEVIVLAGQFFMIAVIFQLSDAAQASLQGTLRGYKDVTIPFYIAFVAYWIIGIPTAYLLAAYTPLGPFGFWVGITIGLSFAAAGFLTRLRFIQRKIEKGLLPE</sequence>
<evidence type="ECO:0000256" key="9">
    <source>
        <dbReference type="ARBA" id="ARBA00022989"/>
    </source>
</evidence>
<dbReference type="EMBL" id="MJAT01000036">
    <property type="protein sequence ID" value="OEH84693.1"/>
    <property type="molecule type" value="Genomic_DNA"/>
</dbReference>